<proteinExistence type="predicted"/>
<organism evidence="2 3">
    <name type="scientific">Fodinibius salipaludis</name>
    <dbReference type="NCBI Taxonomy" id="2032627"/>
    <lineage>
        <taxon>Bacteria</taxon>
        <taxon>Pseudomonadati</taxon>
        <taxon>Balneolota</taxon>
        <taxon>Balneolia</taxon>
        <taxon>Balneolales</taxon>
        <taxon>Balneolaceae</taxon>
        <taxon>Fodinibius</taxon>
    </lineage>
</organism>
<name>A0A2A2G942_9BACT</name>
<accession>A0A2A2G942</accession>
<dbReference type="InterPro" id="IPR050697">
    <property type="entry name" value="Adenylyl/Guanylyl_Cyclase_3/4"/>
</dbReference>
<dbReference type="Pfam" id="PF00211">
    <property type="entry name" value="Guanylate_cyc"/>
    <property type="match status" value="1"/>
</dbReference>
<dbReference type="GO" id="GO:0035556">
    <property type="term" value="P:intracellular signal transduction"/>
    <property type="evidence" value="ECO:0007669"/>
    <property type="project" value="InterPro"/>
</dbReference>
<evidence type="ECO:0000313" key="3">
    <source>
        <dbReference type="Proteomes" id="UP000218831"/>
    </source>
</evidence>
<dbReference type="SUPFAM" id="SSF55961">
    <property type="entry name" value="Bet v1-like"/>
    <property type="match status" value="1"/>
</dbReference>
<comment type="caution">
    <text evidence="2">The sequence shown here is derived from an EMBL/GenBank/DDBJ whole genome shotgun (WGS) entry which is preliminary data.</text>
</comment>
<dbReference type="SMART" id="SM00044">
    <property type="entry name" value="CYCc"/>
    <property type="match status" value="1"/>
</dbReference>
<feature type="domain" description="Guanylate cyclase" evidence="1">
    <location>
        <begin position="434"/>
        <end position="550"/>
    </location>
</feature>
<dbReference type="PROSITE" id="PS50125">
    <property type="entry name" value="GUANYLATE_CYCLASE_2"/>
    <property type="match status" value="1"/>
</dbReference>
<dbReference type="RefSeq" id="WP_095606978.1">
    <property type="nucleotide sequence ID" value="NZ_NSKE01000008.1"/>
</dbReference>
<dbReference type="InterPro" id="IPR001054">
    <property type="entry name" value="A/G_cyclase"/>
</dbReference>
<dbReference type="Proteomes" id="UP000218831">
    <property type="component" value="Unassembled WGS sequence"/>
</dbReference>
<dbReference type="InterPro" id="IPR045983">
    <property type="entry name" value="GUC-dom-containing_N"/>
</dbReference>
<dbReference type="OrthoDB" id="9801841at2"/>
<evidence type="ECO:0000259" key="1">
    <source>
        <dbReference type="PROSITE" id="PS50125"/>
    </source>
</evidence>
<gene>
    <name evidence="2" type="ORF">CK503_11555</name>
</gene>
<dbReference type="Pfam" id="PF19363">
    <property type="entry name" value="DUF5939"/>
    <property type="match status" value="1"/>
</dbReference>
<dbReference type="EMBL" id="NSKE01000008">
    <property type="protein sequence ID" value="PAU93367.1"/>
    <property type="molecule type" value="Genomic_DNA"/>
</dbReference>
<dbReference type="CDD" id="cd07302">
    <property type="entry name" value="CHD"/>
    <property type="match status" value="1"/>
</dbReference>
<reference evidence="2 3" key="1">
    <citation type="submission" date="2017-08" db="EMBL/GenBank/DDBJ databases">
        <title>Aliifodinibius alkalisoli sp. nov., isolated from saline alkaline soil.</title>
        <authorList>
            <person name="Liu D."/>
            <person name="Zhang G."/>
        </authorList>
    </citation>
    <scope>NUCLEOTIDE SEQUENCE [LARGE SCALE GENOMIC DNA]</scope>
    <source>
        <strain evidence="2 3">WN023</strain>
    </source>
</reference>
<dbReference type="PANTHER" id="PTHR43081">
    <property type="entry name" value="ADENYLATE CYCLASE, TERMINAL-DIFFERENTIATION SPECIFIC-RELATED"/>
    <property type="match status" value="1"/>
</dbReference>
<evidence type="ECO:0000313" key="2">
    <source>
        <dbReference type="EMBL" id="PAU93367.1"/>
    </source>
</evidence>
<keyword evidence="3" id="KW-1185">Reference proteome</keyword>
<dbReference type="GO" id="GO:0004016">
    <property type="term" value="F:adenylate cyclase activity"/>
    <property type="evidence" value="ECO:0007669"/>
    <property type="project" value="UniProtKB-ARBA"/>
</dbReference>
<dbReference type="GO" id="GO:0006171">
    <property type="term" value="P:cAMP biosynthetic process"/>
    <property type="evidence" value="ECO:0007669"/>
    <property type="project" value="TreeGrafter"/>
</dbReference>
<protein>
    <recommendedName>
        <fullName evidence="1">Guanylate cyclase domain-containing protein</fullName>
    </recommendedName>
</protein>
<dbReference type="AlphaFoldDB" id="A0A2A2G942"/>
<dbReference type="SUPFAM" id="SSF55073">
    <property type="entry name" value="Nucleotide cyclase"/>
    <property type="match status" value="1"/>
</dbReference>
<dbReference type="InterPro" id="IPR029787">
    <property type="entry name" value="Nucleotide_cyclase"/>
</dbReference>
<dbReference type="Gene3D" id="3.30.70.1230">
    <property type="entry name" value="Nucleotide cyclase"/>
    <property type="match status" value="1"/>
</dbReference>
<dbReference type="PANTHER" id="PTHR43081:SF19">
    <property type="entry name" value="PH-SENSITIVE ADENYLATE CYCLASE RV1264"/>
    <property type="match status" value="1"/>
</dbReference>
<sequence length="614" mass="70931">MVDKTVQLSWTRQVNALPQEIWPFVTDTNRLFKDLKQPSIQKAHITQSVDQGLVQLSYNGINRYEVWEEAPYEWEYPFRFGVVRHYQSGAYKDLKIQVDIKENENGSRVIVKLWAIPRNKILSFWTTLKLKMLVRRRLKNVIDTYDQLAISDRHYYQIAKKKRLVRGGKKRLRQIKEELYNSQVDAAVLERLIEFVRYADDLELQQISPLKLAEQWEVSQEKVFKVFVYAAKANLLNFNWDLYCPSCRSIQESVKTLNQIHEPIYCDKCEQEFKVNFNKTVQLSFIPHPLIRKINKDQYCIRGPQQKSHIVLQQYLEPGQKRYLMTDLPSGEYILQSTQSKGEAMVYVDEDGDNTVHVNISPSGLSGEEVHIANSPNLSIENTTDENQLITLEHKSWSLHGVSAARATSSQLFRNLFADEVLRKGEKISVDNLTLMFTDLFDSTGMYNEEGDDKAVGQVIDHFEILHRVVAKEHGAIVKTIGDSVMAVFCEPDQALRAYLRAQQIISNDERFTDDFQLKAGIHHGSCVAVNLNSRIDYFGSTVNIASRFVDYASENELIISQKVFENYSLQQMLEESDNGGRIEDMSIRLKGFEKESFSIKRIQISDSPLRLAM</sequence>